<dbReference type="AlphaFoldDB" id="A0A0F6B1U3"/>
<dbReference type="KEGG" id="seo:STM14_2009"/>
<feature type="transmembrane region" description="Helical" evidence="1">
    <location>
        <begin position="58"/>
        <end position="82"/>
    </location>
</feature>
<proteinExistence type="predicted"/>
<keyword evidence="3" id="KW-1185">Reference proteome</keyword>
<gene>
    <name evidence="2" type="primary">ynaJ</name>
    <name evidence="2" type="ordered locus">STM14_2009</name>
</gene>
<keyword evidence="1" id="KW-0812">Transmembrane</keyword>
<keyword evidence="1" id="KW-0472">Membrane</keyword>
<feature type="transmembrane region" description="Helical" evidence="1">
    <location>
        <begin position="102"/>
        <end position="124"/>
    </location>
</feature>
<reference evidence="2 3" key="1">
    <citation type="journal article" date="2010" name="J. Bacteriol.">
        <title>Short-term signatures of evolutionary change in the Salmonella enterica serovar typhimurium 14028 genome.</title>
        <authorList>
            <person name="Jarvik T."/>
            <person name="Smillie C."/>
            <person name="Groisman E.A."/>
            <person name="Ochman H."/>
        </authorList>
    </citation>
    <scope>NUCLEOTIDE SEQUENCE [LARGE SCALE GENOMIC DNA]</scope>
    <source>
        <strain evidence="3">14028s / SGSC 2262</strain>
    </source>
</reference>
<name>A0A0F6B1U3_SALT1</name>
<organism evidence="2 3">
    <name type="scientific">Salmonella typhimurium (strain 14028s / SGSC 2262)</name>
    <dbReference type="NCBI Taxonomy" id="588858"/>
    <lineage>
        <taxon>Bacteria</taxon>
        <taxon>Pseudomonadati</taxon>
        <taxon>Pseudomonadota</taxon>
        <taxon>Gammaproteobacteria</taxon>
        <taxon>Enterobacterales</taxon>
        <taxon>Enterobacteriaceae</taxon>
        <taxon>Salmonella</taxon>
    </lineage>
</organism>
<dbReference type="PATRIC" id="fig|588858.6.peg.1903"/>
<dbReference type="EMBL" id="CP001363">
    <property type="protein sequence ID" value="ACY88480.1"/>
    <property type="molecule type" value="Genomic_DNA"/>
</dbReference>
<dbReference type="InterPro" id="IPR019685">
    <property type="entry name" value="DUF2534"/>
</dbReference>
<keyword evidence="1" id="KW-1133">Transmembrane helix</keyword>
<dbReference type="Proteomes" id="UP000002695">
    <property type="component" value="Chromosome"/>
</dbReference>
<protein>
    <submittedName>
        <fullName evidence="2">Inner membrane protein</fullName>
    </submittedName>
</protein>
<sequence length="128" mass="14380">MLSALISAVYFLCKYNVTFYRADIARLSWYCCYQVKKSSVKDNTMIMMKLKSAKGKKFLLCLLAVFIVAASVVTRATIGGVIEQYHIPLSEWTSSMYAIQSAMIFVYSLVFTILLAIPLGIYFLGGDE</sequence>
<evidence type="ECO:0000313" key="3">
    <source>
        <dbReference type="Proteomes" id="UP000002695"/>
    </source>
</evidence>
<dbReference type="HOGENOM" id="CLU_1957989_0_0_6"/>
<evidence type="ECO:0000313" key="2">
    <source>
        <dbReference type="EMBL" id="ACY88480.1"/>
    </source>
</evidence>
<accession>A0A0F6B1U3</accession>
<evidence type="ECO:0000256" key="1">
    <source>
        <dbReference type="SAM" id="Phobius"/>
    </source>
</evidence>
<dbReference type="Pfam" id="PF10749">
    <property type="entry name" value="DUF2534"/>
    <property type="match status" value="1"/>
</dbReference>